<reference evidence="1" key="1">
    <citation type="submission" date="2023-03" db="EMBL/GenBank/DDBJ databases">
        <title>Chromosome-level genomes of two armyworms, Mythimna separata and Mythimna loreyi, provide insights into the biosynthesis and reception of sex pheromones.</title>
        <authorList>
            <person name="Zhao H."/>
        </authorList>
    </citation>
    <scope>NUCLEOTIDE SEQUENCE</scope>
    <source>
        <strain evidence="1">BeijingLab</strain>
    </source>
</reference>
<proteinExistence type="predicted"/>
<comment type="caution">
    <text evidence="1">The sequence shown here is derived from an EMBL/GenBank/DDBJ whole genome shotgun (WGS) entry which is preliminary data.</text>
</comment>
<dbReference type="Proteomes" id="UP001231649">
    <property type="component" value="Chromosome 1"/>
</dbReference>
<organism evidence="1 2">
    <name type="scientific">Mythimna loreyi</name>
    <dbReference type="NCBI Taxonomy" id="667449"/>
    <lineage>
        <taxon>Eukaryota</taxon>
        <taxon>Metazoa</taxon>
        <taxon>Ecdysozoa</taxon>
        <taxon>Arthropoda</taxon>
        <taxon>Hexapoda</taxon>
        <taxon>Insecta</taxon>
        <taxon>Pterygota</taxon>
        <taxon>Neoptera</taxon>
        <taxon>Endopterygota</taxon>
        <taxon>Lepidoptera</taxon>
        <taxon>Glossata</taxon>
        <taxon>Ditrysia</taxon>
        <taxon>Noctuoidea</taxon>
        <taxon>Noctuidae</taxon>
        <taxon>Noctuinae</taxon>
        <taxon>Hadenini</taxon>
        <taxon>Mythimna</taxon>
    </lineage>
</organism>
<keyword evidence="2" id="KW-1185">Reference proteome</keyword>
<dbReference type="EMBL" id="CM056777">
    <property type="protein sequence ID" value="KAJ8737763.1"/>
    <property type="molecule type" value="Genomic_DNA"/>
</dbReference>
<evidence type="ECO:0000313" key="1">
    <source>
        <dbReference type="EMBL" id="KAJ8737763.1"/>
    </source>
</evidence>
<name>A0ACC2RC83_9NEOP</name>
<sequence length="210" mass="24409">MHIKGGVKDMLSKFHLIHVLFLVVILELPFMVAHDEEDDETHDLHSADWDVRCKLQPNSWKCYRNQSVSFRYYYDNTVRACKTFPYGGCALNYNCFDNLEQCNSRCYSSKRLTPEKLRNLSMEVSCRLQADFGTCFSYHPSYYYDLSTRTCKGFSYSGCGGNPNKFGSNMECMDVCEALMPKYKVEKPPQKKSPKKQKPKETANKSMKRE</sequence>
<evidence type="ECO:0000313" key="2">
    <source>
        <dbReference type="Proteomes" id="UP001231649"/>
    </source>
</evidence>
<gene>
    <name evidence="1" type="ORF">PYW08_000358</name>
</gene>
<protein>
    <submittedName>
        <fullName evidence="1">Uncharacterized protein</fullName>
    </submittedName>
</protein>
<accession>A0ACC2RC83</accession>